<dbReference type="CDD" id="cd08958">
    <property type="entry name" value="FR_SDR_e"/>
    <property type="match status" value="1"/>
</dbReference>
<proteinExistence type="predicted"/>
<dbReference type="PANTHER" id="PTHR10366">
    <property type="entry name" value="NAD DEPENDENT EPIMERASE/DEHYDRATASE"/>
    <property type="match status" value="1"/>
</dbReference>
<evidence type="ECO:0000256" key="1">
    <source>
        <dbReference type="ARBA" id="ARBA00023002"/>
    </source>
</evidence>
<sequence>MGVWEYEDFAAAREEGKLRHVCVTGSWGLLSSWLVRSLLAKGYNVRSTVHTTAEEAKELMALPGAKERLELTQADLMDYGSLAEVFMGCYGVFHTASPSDLVSNYPPEMIDWEVRGTLNVVEACANAAVKRLVLTSSLSAMVWDHQRTPGACIDEKCWSNLDFCRSKKLWGPLAKTMTEKAAWALARDKELDMVVINPAIVLGPKLLTSRASIMNYLQGMKELPQSGLFAYLHVEDLAQIHISALEITKASGRYICYERVVSEFELVELIRKLYPERSVPSRFSKSGSPHVLTNQKLQTLGIKVQQV</sequence>
<dbReference type="Gene3D" id="3.40.50.720">
    <property type="entry name" value="NAD(P)-binding Rossmann-like Domain"/>
    <property type="match status" value="1"/>
</dbReference>
<organism evidence="3 4">
    <name type="scientific">Sphagnum troendelagicum</name>
    <dbReference type="NCBI Taxonomy" id="128251"/>
    <lineage>
        <taxon>Eukaryota</taxon>
        <taxon>Viridiplantae</taxon>
        <taxon>Streptophyta</taxon>
        <taxon>Embryophyta</taxon>
        <taxon>Bryophyta</taxon>
        <taxon>Sphagnophytina</taxon>
        <taxon>Sphagnopsida</taxon>
        <taxon>Sphagnales</taxon>
        <taxon>Sphagnaceae</taxon>
        <taxon>Sphagnum</taxon>
    </lineage>
</organism>
<gene>
    <name evidence="3" type="ORF">CSSPTR1EN2_LOCUS15478</name>
</gene>
<evidence type="ECO:0000313" key="3">
    <source>
        <dbReference type="EMBL" id="CAK9220481.1"/>
    </source>
</evidence>
<dbReference type="PANTHER" id="PTHR10366:SF483">
    <property type="entry name" value="CINNAMOYL COA REDUCTASE-LIKE PROTEIN"/>
    <property type="match status" value="1"/>
</dbReference>
<dbReference type="EMBL" id="OZ019895">
    <property type="protein sequence ID" value="CAK9220481.1"/>
    <property type="molecule type" value="Genomic_DNA"/>
</dbReference>
<feature type="domain" description="NAD-dependent epimerase/dehydratase" evidence="2">
    <location>
        <begin position="21"/>
        <end position="247"/>
    </location>
</feature>
<accession>A0ABP0UGX6</accession>
<protein>
    <recommendedName>
        <fullName evidence="2">NAD-dependent epimerase/dehydratase domain-containing protein</fullName>
    </recommendedName>
</protein>
<dbReference type="Proteomes" id="UP001497512">
    <property type="component" value="Chromosome 3"/>
</dbReference>
<evidence type="ECO:0000313" key="4">
    <source>
        <dbReference type="Proteomes" id="UP001497512"/>
    </source>
</evidence>
<evidence type="ECO:0000259" key="2">
    <source>
        <dbReference type="Pfam" id="PF01370"/>
    </source>
</evidence>
<dbReference type="InterPro" id="IPR001509">
    <property type="entry name" value="Epimerase_deHydtase"/>
</dbReference>
<dbReference type="InterPro" id="IPR036291">
    <property type="entry name" value="NAD(P)-bd_dom_sf"/>
</dbReference>
<keyword evidence="4" id="KW-1185">Reference proteome</keyword>
<dbReference type="Pfam" id="PF01370">
    <property type="entry name" value="Epimerase"/>
    <property type="match status" value="1"/>
</dbReference>
<reference evidence="3" key="1">
    <citation type="submission" date="2024-02" db="EMBL/GenBank/DDBJ databases">
        <authorList>
            <consortium name="ELIXIR-Norway"/>
            <consortium name="Elixir Norway"/>
        </authorList>
    </citation>
    <scope>NUCLEOTIDE SEQUENCE</scope>
</reference>
<dbReference type="SUPFAM" id="SSF51735">
    <property type="entry name" value="NAD(P)-binding Rossmann-fold domains"/>
    <property type="match status" value="1"/>
</dbReference>
<name>A0ABP0UGX6_9BRYO</name>
<dbReference type="InterPro" id="IPR050425">
    <property type="entry name" value="NAD(P)_dehydrat-like"/>
</dbReference>
<keyword evidence="1" id="KW-0560">Oxidoreductase</keyword>